<evidence type="ECO:0000313" key="2">
    <source>
        <dbReference type="Proteomes" id="UP000784294"/>
    </source>
</evidence>
<sequence>MFLETLSVSVFHWIHEQILSYRETLFADRRGGGSNFRAIQASRRLALAVAAYREFLTCLGKMAVGSLDEKDNDGTLEDRREERLRLQKQAADTIMDFGVGTYSSVFRFAELHIISSFHLHCQK</sequence>
<organism evidence="1 2">
    <name type="scientific">Protopolystoma xenopodis</name>
    <dbReference type="NCBI Taxonomy" id="117903"/>
    <lineage>
        <taxon>Eukaryota</taxon>
        <taxon>Metazoa</taxon>
        <taxon>Spiralia</taxon>
        <taxon>Lophotrochozoa</taxon>
        <taxon>Platyhelminthes</taxon>
        <taxon>Monogenea</taxon>
        <taxon>Polyopisthocotylea</taxon>
        <taxon>Polystomatidea</taxon>
        <taxon>Polystomatidae</taxon>
        <taxon>Protopolystoma</taxon>
    </lineage>
</organism>
<reference evidence="1" key="1">
    <citation type="submission" date="2018-11" db="EMBL/GenBank/DDBJ databases">
        <authorList>
            <consortium name="Pathogen Informatics"/>
        </authorList>
    </citation>
    <scope>NUCLEOTIDE SEQUENCE</scope>
</reference>
<keyword evidence="2" id="KW-1185">Reference proteome</keyword>
<evidence type="ECO:0000313" key="1">
    <source>
        <dbReference type="EMBL" id="VEL37587.1"/>
    </source>
</evidence>
<dbReference type="EMBL" id="CAAALY010255438">
    <property type="protein sequence ID" value="VEL37587.1"/>
    <property type="molecule type" value="Genomic_DNA"/>
</dbReference>
<comment type="caution">
    <text evidence="1">The sequence shown here is derived from an EMBL/GenBank/DDBJ whole genome shotgun (WGS) entry which is preliminary data.</text>
</comment>
<dbReference type="Proteomes" id="UP000784294">
    <property type="component" value="Unassembled WGS sequence"/>
</dbReference>
<proteinExistence type="predicted"/>
<dbReference type="OrthoDB" id="6280520at2759"/>
<accession>A0A3S5B1B9</accession>
<dbReference type="AlphaFoldDB" id="A0A3S5B1B9"/>
<gene>
    <name evidence="1" type="ORF">PXEA_LOCUS31027</name>
</gene>
<name>A0A3S5B1B9_9PLAT</name>
<protein>
    <submittedName>
        <fullName evidence="1">Uncharacterized protein</fullName>
    </submittedName>
</protein>